<reference evidence="7" key="1">
    <citation type="submission" date="2023-03" db="EMBL/GenBank/DDBJ databases">
        <authorList>
            <person name="Steffen K."/>
            <person name="Cardenas P."/>
        </authorList>
    </citation>
    <scope>NUCLEOTIDE SEQUENCE</scope>
</reference>
<evidence type="ECO:0000256" key="1">
    <source>
        <dbReference type="ARBA" id="ARBA00006484"/>
    </source>
</evidence>
<dbReference type="AlphaFoldDB" id="A0AA35T1Q7"/>
<feature type="domain" description="TonB C-terminal" evidence="6">
    <location>
        <begin position="119"/>
        <end position="211"/>
    </location>
</feature>
<evidence type="ECO:0000313" key="7">
    <source>
        <dbReference type="EMBL" id="CAI8039527.1"/>
    </source>
</evidence>
<dbReference type="Gene3D" id="3.30.1150.10">
    <property type="match status" value="1"/>
</dbReference>
<evidence type="ECO:0000256" key="2">
    <source>
        <dbReference type="ARBA" id="ARBA00023002"/>
    </source>
</evidence>
<evidence type="ECO:0000259" key="6">
    <source>
        <dbReference type="PROSITE" id="PS52015"/>
    </source>
</evidence>
<dbReference type="EMBL" id="CASHTH010003044">
    <property type="protein sequence ID" value="CAI8039527.1"/>
    <property type="molecule type" value="Genomic_DNA"/>
</dbReference>
<name>A0AA35T1Q7_GEOBA</name>
<dbReference type="InterPro" id="IPR002347">
    <property type="entry name" value="SDR_fam"/>
</dbReference>
<dbReference type="Gene3D" id="3.40.50.720">
    <property type="entry name" value="NAD(P)-binding Rossmann-like Domain"/>
    <property type="match status" value="1"/>
</dbReference>
<dbReference type="Pfam" id="PF03544">
    <property type="entry name" value="TonB_C"/>
    <property type="match status" value="1"/>
</dbReference>
<accession>A0AA35T1Q7</accession>
<comment type="caution">
    <text evidence="7">The sequence shown here is derived from an EMBL/GenBank/DDBJ whole genome shotgun (WGS) entry which is preliminary data.</text>
</comment>
<dbReference type="GO" id="GO:0016491">
    <property type="term" value="F:oxidoreductase activity"/>
    <property type="evidence" value="ECO:0007669"/>
    <property type="project" value="UniProtKB-KW"/>
</dbReference>
<dbReference type="Proteomes" id="UP001174909">
    <property type="component" value="Unassembled WGS sequence"/>
</dbReference>
<dbReference type="CDD" id="cd05233">
    <property type="entry name" value="SDR_c"/>
    <property type="match status" value="1"/>
</dbReference>
<evidence type="ECO:0000256" key="3">
    <source>
        <dbReference type="ARBA" id="ARBA00023027"/>
    </source>
</evidence>
<comment type="similarity">
    <text evidence="1 5">Belongs to the short-chain dehydrogenases/reductases (SDR) family.</text>
</comment>
<dbReference type="PROSITE" id="PS52015">
    <property type="entry name" value="TONB_CTD"/>
    <property type="match status" value="1"/>
</dbReference>
<dbReference type="PANTHER" id="PTHR43180:SF28">
    <property type="entry name" value="NAD(P)-BINDING ROSSMANN-FOLD SUPERFAMILY PROTEIN"/>
    <property type="match status" value="1"/>
</dbReference>
<gene>
    <name evidence="7" type="ORF">GBAR_LOCUS21991</name>
</gene>
<dbReference type="PANTHER" id="PTHR43180">
    <property type="entry name" value="3-OXOACYL-(ACYL-CARRIER-PROTEIN) REDUCTASE (AFU_ORTHOLOGUE AFUA_6G11210)"/>
    <property type="match status" value="1"/>
</dbReference>
<dbReference type="Pfam" id="PF00106">
    <property type="entry name" value="adh_short"/>
    <property type="match status" value="1"/>
</dbReference>
<evidence type="ECO:0000313" key="8">
    <source>
        <dbReference type="Proteomes" id="UP001174909"/>
    </source>
</evidence>
<evidence type="ECO:0000256" key="4">
    <source>
        <dbReference type="ARBA" id="ARBA00023098"/>
    </source>
</evidence>
<proteinExistence type="inferred from homology"/>
<keyword evidence="8" id="KW-1185">Reference proteome</keyword>
<sequence length="431" mass="45961">MLEPRRLKVPALTQPDFIRSQPQRIRTISEVAHTPQNQTQLVIDALSVSTVHQTTPTEIGIDGVKPLQRSLPLRAPGRGSQPIRLTRKRIPRPEWTLTPTVIASAEASELPSVSAPQDEPTQDARFFRKVDPIYPESARLSHKEGLVVLEATIGTDGMARNIKVVKVIEISGLGCEEAAITALKASRFVPAKRGKAVVSQRLRIGAATAIEYAKAGAKVVFGDINEEDAQNTLNTIVETGGIAKFQRTDVTVETEVSDLMGTADTEYGGIDILVTSAGVLRGPSVRIDDFEAATFDSVIDVNLKGTFFALKHAVPIMKRGGGVILCIASGAGVRGGSSSIAYASSKGGVNGLVMTVENQVASMNIRMHTICPGGLATPLKLGQIAESAKRDGQDPDVAVANARNSLGDPAGVIIPKDFESSEEYFKVVPER</sequence>
<dbReference type="GO" id="GO:0055085">
    <property type="term" value="P:transmembrane transport"/>
    <property type="evidence" value="ECO:0007669"/>
    <property type="project" value="InterPro"/>
</dbReference>
<dbReference type="PRINTS" id="PR00080">
    <property type="entry name" value="SDRFAMILY"/>
</dbReference>
<dbReference type="SUPFAM" id="SSF74653">
    <property type="entry name" value="TolA/TonB C-terminal domain"/>
    <property type="match status" value="1"/>
</dbReference>
<organism evidence="7 8">
    <name type="scientific">Geodia barretti</name>
    <name type="common">Barrett's horny sponge</name>
    <dbReference type="NCBI Taxonomy" id="519541"/>
    <lineage>
        <taxon>Eukaryota</taxon>
        <taxon>Metazoa</taxon>
        <taxon>Porifera</taxon>
        <taxon>Demospongiae</taxon>
        <taxon>Heteroscleromorpha</taxon>
        <taxon>Tetractinellida</taxon>
        <taxon>Astrophorina</taxon>
        <taxon>Geodiidae</taxon>
        <taxon>Geodia</taxon>
    </lineage>
</organism>
<keyword evidence="4" id="KW-0443">Lipid metabolism</keyword>
<keyword evidence="3" id="KW-0520">NAD</keyword>
<dbReference type="SUPFAM" id="SSF51735">
    <property type="entry name" value="NAD(P)-binding Rossmann-fold domains"/>
    <property type="match status" value="1"/>
</dbReference>
<evidence type="ECO:0000256" key="5">
    <source>
        <dbReference type="RuleBase" id="RU000363"/>
    </source>
</evidence>
<dbReference type="PRINTS" id="PR00081">
    <property type="entry name" value="GDHRDH"/>
</dbReference>
<protein>
    <submittedName>
        <fullName evidence="7">3beta-hydroxysteroid dehydrogenase</fullName>
    </submittedName>
</protein>
<dbReference type="InterPro" id="IPR037682">
    <property type="entry name" value="TonB_C"/>
</dbReference>
<keyword evidence="2" id="KW-0560">Oxidoreductase</keyword>
<dbReference type="InterPro" id="IPR036291">
    <property type="entry name" value="NAD(P)-bd_dom_sf"/>
</dbReference>
<dbReference type="GO" id="GO:0006629">
    <property type="term" value="P:lipid metabolic process"/>
    <property type="evidence" value="ECO:0007669"/>
    <property type="project" value="UniProtKB-KW"/>
</dbReference>